<accession>A0ABU7Y084</accession>
<keyword evidence="2" id="KW-0378">Hydrolase</keyword>
<proteinExistence type="predicted"/>
<evidence type="ECO:0000259" key="1">
    <source>
        <dbReference type="Pfam" id="PF00561"/>
    </source>
</evidence>
<comment type="caution">
    <text evidence="2">The sequence shown here is derived from an EMBL/GenBank/DDBJ whole genome shotgun (WGS) entry which is preliminary data.</text>
</comment>
<protein>
    <submittedName>
        <fullName evidence="2">Alpha/beta hydrolase</fullName>
    </submittedName>
</protein>
<name>A0ABU7Y084_9FLAO</name>
<evidence type="ECO:0000313" key="3">
    <source>
        <dbReference type="Proteomes" id="UP001337305"/>
    </source>
</evidence>
<dbReference type="EMBL" id="JAODOP010000004">
    <property type="protein sequence ID" value="MEF3836056.1"/>
    <property type="molecule type" value="Genomic_DNA"/>
</dbReference>
<dbReference type="GO" id="GO:0005524">
    <property type="term" value="F:ATP binding"/>
    <property type="evidence" value="ECO:0007669"/>
    <property type="project" value="UniProtKB-KW"/>
</dbReference>
<reference evidence="2 3" key="1">
    <citation type="submission" date="2022-09" db="EMBL/GenBank/DDBJ databases">
        <title>Genome sequencing of Flavivirga sp. MEBiC05379.</title>
        <authorList>
            <person name="Oh H.-M."/>
            <person name="Kwon K.K."/>
            <person name="Park M.J."/>
            <person name="Yang S.-H."/>
        </authorList>
    </citation>
    <scope>NUCLEOTIDE SEQUENCE [LARGE SCALE GENOMIC DNA]</scope>
    <source>
        <strain evidence="2 3">MEBiC05379</strain>
    </source>
</reference>
<dbReference type="PANTHER" id="PTHR43798">
    <property type="entry name" value="MONOACYLGLYCEROL LIPASE"/>
    <property type="match status" value="1"/>
</dbReference>
<keyword evidence="3" id="KW-1185">Reference proteome</keyword>
<dbReference type="InterPro" id="IPR000073">
    <property type="entry name" value="AB_hydrolase_1"/>
</dbReference>
<keyword evidence="2" id="KW-0067">ATP-binding</keyword>
<dbReference type="Gene3D" id="3.40.50.1820">
    <property type="entry name" value="alpha/beta hydrolase"/>
    <property type="match status" value="1"/>
</dbReference>
<evidence type="ECO:0000313" key="2">
    <source>
        <dbReference type="EMBL" id="MEF3836056.1"/>
    </source>
</evidence>
<dbReference type="InterPro" id="IPR029058">
    <property type="entry name" value="AB_hydrolase_fold"/>
</dbReference>
<dbReference type="Proteomes" id="UP001337305">
    <property type="component" value="Unassembled WGS sequence"/>
</dbReference>
<feature type="domain" description="AB hydrolase-1" evidence="1">
    <location>
        <begin position="40"/>
        <end position="137"/>
    </location>
</feature>
<dbReference type="InterPro" id="IPR050266">
    <property type="entry name" value="AB_hydrolase_sf"/>
</dbReference>
<sequence length="273" mass="31506">MKLYEEKLEGLDIEYTEIDIDTQFGRTRIIKTGNPKGKKVVLFHGYNAGAPVTLEAVKELRNIYCFYAIDTIGQATKSAETKMNIKDDSFAIWSDEVLEKLNINKGNIIGISYGAFIVQKLITYRPQRVKKCVFVVPSGIVNGNIWESMTKLTIPLIRFKITKKERHLKAFLNAFVPEGDKFMFKMLKLIMEGVKLDTRIPALLKRKHIKHFNKPVYIMSASNDIYFPSKKIAKKSKSLFNNLKEVYLLENSKHMPSKNTFGEIQFKIKEWIN</sequence>
<keyword evidence="2" id="KW-0547">Nucleotide-binding</keyword>
<dbReference type="Pfam" id="PF00561">
    <property type="entry name" value="Abhydrolase_1"/>
    <property type="match status" value="1"/>
</dbReference>
<dbReference type="SUPFAM" id="SSF53474">
    <property type="entry name" value="alpha/beta-Hydrolases"/>
    <property type="match status" value="1"/>
</dbReference>
<organism evidence="2 3">
    <name type="scientific">Flavivirga spongiicola</name>
    <dbReference type="NCBI Taxonomy" id="421621"/>
    <lineage>
        <taxon>Bacteria</taxon>
        <taxon>Pseudomonadati</taxon>
        <taxon>Bacteroidota</taxon>
        <taxon>Flavobacteriia</taxon>
        <taxon>Flavobacteriales</taxon>
        <taxon>Flavobacteriaceae</taxon>
        <taxon>Flavivirga</taxon>
    </lineage>
</organism>
<dbReference type="RefSeq" id="WP_303308330.1">
    <property type="nucleotide sequence ID" value="NZ_JAODOP010000004.1"/>
</dbReference>
<dbReference type="GO" id="GO:0016787">
    <property type="term" value="F:hydrolase activity"/>
    <property type="evidence" value="ECO:0007669"/>
    <property type="project" value="UniProtKB-KW"/>
</dbReference>
<gene>
    <name evidence="2" type="ORF">N1F79_23230</name>
</gene>